<comment type="subcellular location">
    <subcellularLocation>
        <location evidence="9">Cytoplasm</location>
    </subcellularLocation>
</comment>
<accession>A0A1I4AP80</accession>
<dbReference type="PANTHER" id="PTHR11264">
    <property type="entry name" value="URACIL-DNA GLYCOSYLASE"/>
    <property type="match status" value="1"/>
</dbReference>
<dbReference type="SMART" id="SM00987">
    <property type="entry name" value="UreE_C"/>
    <property type="match status" value="1"/>
</dbReference>
<dbReference type="GO" id="GO:0005737">
    <property type="term" value="C:cytoplasm"/>
    <property type="evidence" value="ECO:0007669"/>
    <property type="project" value="UniProtKB-SubCell"/>
</dbReference>
<dbReference type="GO" id="GO:0004844">
    <property type="term" value="F:uracil DNA N-glycosylase activity"/>
    <property type="evidence" value="ECO:0007669"/>
    <property type="project" value="UniProtKB-UniRule"/>
</dbReference>
<evidence type="ECO:0000256" key="3">
    <source>
        <dbReference type="ARBA" id="ARBA00008184"/>
    </source>
</evidence>
<dbReference type="NCBIfam" id="NF003592">
    <property type="entry name" value="PRK05254.1-5"/>
    <property type="match status" value="1"/>
</dbReference>
<dbReference type="Pfam" id="PF03167">
    <property type="entry name" value="UDG"/>
    <property type="match status" value="1"/>
</dbReference>
<protein>
    <recommendedName>
        <fullName evidence="5 9">Uracil-DNA glycosylase</fullName>
        <shortName evidence="9">UDG</shortName>
        <ecNumber evidence="4 9">3.2.2.27</ecNumber>
    </recommendedName>
</protein>
<evidence type="ECO:0000256" key="1">
    <source>
        <dbReference type="ARBA" id="ARBA00001400"/>
    </source>
</evidence>
<dbReference type="SMART" id="SM00986">
    <property type="entry name" value="UDG"/>
    <property type="match status" value="1"/>
</dbReference>
<dbReference type="InterPro" id="IPR002043">
    <property type="entry name" value="UDG_fam1"/>
</dbReference>
<keyword evidence="7 9" id="KW-0378">Hydrolase</keyword>
<name>A0A1I4AP80_9RHOB</name>
<dbReference type="NCBIfam" id="TIGR00628">
    <property type="entry name" value="ung"/>
    <property type="match status" value="1"/>
</dbReference>
<evidence type="ECO:0000256" key="4">
    <source>
        <dbReference type="ARBA" id="ARBA00012030"/>
    </source>
</evidence>
<dbReference type="PANTHER" id="PTHR11264:SF0">
    <property type="entry name" value="URACIL-DNA GLYCOSYLASE"/>
    <property type="match status" value="1"/>
</dbReference>
<dbReference type="AlphaFoldDB" id="A0A1I4AP80"/>
<feature type="active site" description="Proton acceptor" evidence="9 10">
    <location>
        <position position="62"/>
    </location>
</feature>
<dbReference type="GO" id="GO:0097510">
    <property type="term" value="P:base-excision repair, AP site formation via deaminated base removal"/>
    <property type="evidence" value="ECO:0007669"/>
    <property type="project" value="TreeGrafter"/>
</dbReference>
<evidence type="ECO:0000259" key="12">
    <source>
        <dbReference type="SMART" id="SM00986"/>
    </source>
</evidence>
<comment type="catalytic activity">
    <reaction evidence="1 9 11">
        <text>Hydrolyzes single-stranded DNA or mismatched double-stranded DNA and polynucleotides, releasing free uracil.</text>
        <dbReference type="EC" id="3.2.2.27"/>
    </reaction>
</comment>
<evidence type="ECO:0000313" key="13">
    <source>
        <dbReference type="EMBL" id="SFK58322.1"/>
    </source>
</evidence>
<keyword evidence="14" id="KW-1185">Reference proteome</keyword>
<dbReference type="InterPro" id="IPR018085">
    <property type="entry name" value="Ura-DNA_Glyclase_AS"/>
</dbReference>
<dbReference type="OrthoDB" id="9804372at2"/>
<proteinExistence type="inferred from homology"/>
<dbReference type="EC" id="3.2.2.27" evidence="4 9"/>
<comment type="similarity">
    <text evidence="3 9 11">Belongs to the uracil-DNA glycosylase (UDG) superfamily. UNG family.</text>
</comment>
<sequence>MILSTANLGDWADLPFFTDDLPAIAAQLDADPRDILPPENRIFAAFQHTSLAKVRVVILGQDPYPTPGHAHGLAFSAEPHVTPLPRSLANIYKEMIDDIGQAPMTADVRFWADQGVLLLNTVLTVPAGEANGHKHLGWQRLSHQVLNATSAKPCAYVLWGKQAQSLAPHISSPNDGTNPENGHLMIETAHPSPLSARRGFFGSKPFSRINSWLAARGEPSINWTDA</sequence>
<organism evidence="13 14">
    <name type="scientific">Shimia haliotis</name>
    <dbReference type="NCBI Taxonomy" id="1280847"/>
    <lineage>
        <taxon>Bacteria</taxon>
        <taxon>Pseudomonadati</taxon>
        <taxon>Pseudomonadota</taxon>
        <taxon>Alphaproteobacteria</taxon>
        <taxon>Rhodobacterales</taxon>
        <taxon>Roseobacteraceae</taxon>
    </lineage>
</organism>
<dbReference type="PROSITE" id="PS00130">
    <property type="entry name" value="U_DNA_GLYCOSYLASE"/>
    <property type="match status" value="1"/>
</dbReference>
<evidence type="ECO:0000256" key="7">
    <source>
        <dbReference type="ARBA" id="ARBA00022801"/>
    </source>
</evidence>
<keyword evidence="6 9" id="KW-0227">DNA damage</keyword>
<evidence type="ECO:0000256" key="5">
    <source>
        <dbReference type="ARBA" id="ARBA00018429"/>
    </source>
</evidence>
<dbReference type="NCBIfam" id="NF003588">
    <property type="entry name" value="PRK05254.1-1"/>
    <property type="match status" value="1"/>
</dbReference>
<evidence type="ECO:0000256" key="9">
    <source>
        <dbReference type="HAMAP-Rule" id="MF_00148"/>
    </source>
</evidence>
<evidence type="ECO:0000256" key="10">
    <source>
        <dbReference type="PROSITE-ProRule" id="PRU10072"/>
    </source>
</evidence>
<dbReference type="HAMAP" id="MF_00148">
    <property type="entry name" value="UDG"/>
    <property type="match status" value="1"/>
</dbReference>
<evidence type="ECO:0000256" key="11">
    <source>
        <dbReference type="RuleBase" id="RU003780"/>
    </source>
</evidence>
<keyword evidence="9" id="KW-0963">Cytoplasm</keyword>
<evidence type="ECO:0000313" key="14">
    <source>
        <dbReference type="Proteomes" id="UP000198851"/>
    </source>
</evidence>
<feature type="domain" description="Uracil-DNA glycosylase-like" evidence="12">
    <location>
        <begin position="47"/>
        <end position="213"/>
    </location>
</feature>
<dbReference type="STRING" id="1280847.SAMN04488036_101509"/>
<reference evidence="14" key="1">
    <citation type="submission" date="2016-10" db="EMBL/GenBank/DDBJ databases">
        <authorList>
            <person name="Varghese N."/>
            <person name="Submissions S."/>
        </authorList>
    </citation>
    <scope>NUCLEOTIDE SEQUENCE [LARGE SCALE GENOMIC DNA]</scope>
    <source>
        <strain evidence="14">DSM 28453</strain>
    </source>
</reference>
<dbReference type="SUPFAM" id="SSF52141">
    <property type="entry name" value="Uracil-DNA glycosylase-like"/>
    <property type="match status" value="1"/>
</dbReference>
<dbReference type="RefSeq" id="WP_093319835.1">
    <property type="nucleotide sequence ID" value="NZ_FOSZ01000001.1"/>
</dbReference>
<dbReference type="EMBL" id="FOSZ01000001">
    <property type="protein sequence ID" value="SFK58322.1"/>
    <property type="molecule type" value="Genomic_DNA"/>
</dbReference>
<dbReference type="CDD" id="cd10027">
    <property type="entry name" value="UDG-F1-like"/>
    <property type="match status" value="1"/>
</dbReference>
<keyword evidence="8 9" id="KW-0234">DNA repair</keyword>
<gene>
    <name evidence="9" type="primary">ung</name>
    <name evidence="13" type="ORF">SAMN04488036_101509</name>
</gene>
<evidence type="ECO:0000256" key="6">
    <source>
        <dbReference type="ARBA" id="ARBA00022763"/>
    </source>
</evidence>
<dbReference type="InterPro" id="IPR005122">
    <property type="entry name" value="Uracil-DNA_glycosylase-like"/>
</dbReference>
<dbReference type="Proteomes" id="UP000198851">
    <property type="component" value="Unassembled WGS sequence"/>
</dbReference>
<dbReference type="InterPro" id="IPR036895">
    <property type="entry name" value="Uracil-DNA_glycosylase-like_sf"/>
</dbReference>
<dbReference type="Gene3D" id="3.40.470.10">
    <property type="entry name" value="Uracil-DNA glycosylase-like domain"/>
    <property type="match status" value="1"/>
</dbReference>
<evidence type="ECO:0000256" key="8">
    <source>
        <dbReference type="ARBA" id="ARBA00023204"/>
    </source>
</evidence>
<comment type="function">
    <text evidence="2 9 11">Excises uracil residues from the DNA which can arise as a result of misincorporation of dUMP residues by DNA polymerase or due to deamination of cytosine.</text>
</comment>
<evidence type="ECO:0000256" key="2">
    <source>
        <dbReference type="ARBA" id="ARBA00002631"/>
    </source>
</evidence>